<organism evidence="1">
    <name type="scientific">Rhizophora mucronata</name>
    <name type="common">Asiatic mangrove</name>
    <dbReference type="NCBI Taxonomy" id="61149"/>
    <lineage>
        <taxon>Eukaryota</taxon>
        <taxon>Viridiplantae</taxon>
        <taxon>Streptophyta</taxon>
        <taxon>Embryophyta</taxon>
        <taxon>Tracheophyta</taxon>
        <taxon>Spermatophyta</taxon>
        <taxon>Magnoliopsida</taxon>
        <taxon>eudicotyledons</taxon>
        <taxon>Gunneridae</taxon>
        <taxon>Pentapetalae</taxon>
        <taxon>rosids</taxon>
        <taxon>fabids</taxon>
        <taxon>Malpighiales</taxon>
        <taxon>Rhizophoraceae</taxon>
        <taxon>Rhizophora</taxon>
    </lineage>
</organism>
<reference evidence="1" key="1">
    <citation type="submission" date="2018-02" db="EMBL/GenBank/DDBJ databases">
        <title>Rhizophora mucronata_Transcriptome.</title>
        <authorList>
            <person name="Meera S.P."/>
            <person name="Sreeshan A."/>
            <person name="Augustine A."/>
        </authorList>
    </citation>
    <scope>NUCLEOTIDE SEQUENCE</scope>
    <source>
        <tissue evidence="1">Leaf</tissue>
    </source>
</reference>
<sequence length="33" mass="3598">MLHHLDKVSVILGISLNCESLGVLGKIFNSWCA</sequence>
<protein>
    <submittedName>
        <fullName evidence="1">Uncharacterized protein</fullName>
    </submittedName>
</protein>
<evidence type="ECO:0000313" key="1">
    <source>
        <dbReference type="EMBL" id="MBX61356.1"/>
    </source>
</evidence>
<dbReference type="AlphaFoldDB" id="A0A2P2Q2X1"/>
<proteinExistence type="predicted"/>
<name>A0A2P2Q2X1_RHIMU</name>
<accession>A0A2P2Q2X1</accession>
<dbReference type="EMBL" id="GGEC01080872">
    <property type="protein sequence ID" value="MBX61356.1"/>
    <property type="molecule type" value="Transcribed_RNA"/>
</dbReference>